<feature type="transmembrane region" description="Helical" evidence="7">
    <location>
        <begin position="502"/>
        <end position="518"/>
    </location>
</feature>
<evidence type="ECO:0000256" key="6">
    <source>
        <dbReference type="SAM" id="MobiDB-lite"/>
    </source>
</evidence>
<feature type="domain" description="GPR180-like N-terminal" evidence="9">
    <location>
        <begin position="132"/>
        <end position="265"/>
    </location>
</feature>
<feature type="transmembrane region" description="Helical" evidence="7">
    <location>
        <begin position="394"/>
        <end position="414"/>
    </location>
</feature>
<sequence length="749" mass="85705">MAVMANYEQAFALTCISHNRKHAAKCDHEYQTHEYCCESSLRKKWFRKSAAWLRKRNLLGISIESQTIQVLFSSVLNHLTVYLWTLLRAERTTRTINRCKTMQSVRTMTNRNFCLIILALSLCGSVVEAKYVEGYLKTPNNWAFLTRFCFLSNEGKFTFDVEYEVEHNTHQKLLLYYDEPHQWQAVYKTDKTCHEKENVMKVARNQFINLTLFARMSECELIRTLPANQSSMHCQGDRVFTSSRERWWFIGLSNCEATQGLNLKYRFVLTNGYSYWYKHFSADEFFILQTNMSAITIEMAIFFLSLMSASELKRRQMLHSTYRLYIYAVVLHICGLVLLSAHYGRYGVDGIGYPYVKVFGRVFSSISTIITVLFVLLMAKGYNITRGRLRSRTTVRLTAFMSIYTVTYAMLFVYEQQFFDPGEVLYLYESAAGYGLVTLRLLGWLMLLYSCFFTLKHYPDKGRFYTPFLIFYTLWFIAGPVVILISNLVIDKWVREKVVNGVEQAIVICGHIFFLFITRPNAANFPYHVRTTQIMAMEKTENGKLGNNSLDKFSTHVYAPDVPEGPKNYTSPDLFIVSGSVHMRPVMNMSTLGRIDEQQNHWKETPPFPIASERNYSADNSSLSNSSRALLSSDLKNFPSSNVKFQVETRRSSVPTTNSVPPVCDSSSNGSVAHLSELEERSKQDQNKSKRGRRTSVAGGEKDGGFKGRLKPLSALPPLRSKAATTTSSTVYKVINPSAPPLSEAPPDA</sequence>
<reference evidence="11" key="1">
    <citation type="submission" date="2025-08" db="UniProtKB">
        <authorList>
            <consortium name="RefSeq"/>
        </authorList>
    </citation>
    <scope>IDENTIFICATION</scope>
    <source>
        <tissue evidence="11">Whole organism</tissue>
    </source>
</reference>
<feature type="region of interest" description="Disordered" evidence="6">
    <location>
        <begin position="595"/>
        <end position="625"/>
    </location>
</feature>
<feature type="transmembrane region" description="Helical" evidence="7">
    <location>
        <begin position="324"/>
        <end position="343"/>
    </location>
</feature>
<dbReference type="InterPro" id="IPR019336">
    <property type="entry name" value="GPR180/TMEM145_TM"/>
</dbReference>
<accession>A0A8B7PMX1</accession>
<evidence type="ECO:0000313" key="10">
    <source>
        <dbReference type="Proteomes" id="UP000694843"/>
    </source>
</evidence>
<name>A0A8B7PMX1_HYAAZ</name>
<organism evidence="10 11">
    <name type="scientific">Hyalella azteca</name>
    <name type="common">Amphipod</name>
    <dbReference type="NCBI Taxonomy" id="294128"/>
    <lineage>
        <taxon>Eukaryota</taxon>
        <taxon>Metazoa</taxon>
        <taxon>Ecdysozoa</taxon>
        <taxon>Arthropoda</taxon>
        <taxon>Crustacea</taxon>
        <taxon>Multicrustacea</taxon>
        <taxon>Malacostraca</taxon>
        <taxon>Eumalacostraca</taxon>
        <taxon>Peracarida</taxon>
        <taxon>Amphipoda</taxon>
        <taxon>Senticaudata</taxon>
        <taxon>Talitrida</taxon>
        <taxon>Talitroidea</taxon>
        <taxon>Hyalellidae</taxon>
        <taxon>Hyalella</taxon>
    </lineage>
</organism>
<gene>
    <name evidence="11" type="primary">LOC108682809</name>
</gene>
<evidence type="ECO:0000256" key="7">
    <source>
        <dbReference type="SAM" id="Phobius"/>
    </source>
</evidence>
<dbReference type="RefSeq" id="XP_018027538.2">
    <property type="nucleotide sequence ID" value="XM_018172049.2"/>
</dbReference>
<dbReference type="InterPro" id="IPR047831">
    <property type="entry name" value="GPR180/TMEM145"/>
</dbReference>
<dbReference type="Pfam" id="PF10192">
    <property type="entry name" value="GPR180-TMEM145_TM"/>
    <property type="match status" value="1"/>
</dbReference>
<feature type="region of interest" description="Disordered" evidence="6">
    <location>
        <begin position="646"/>
        <end position="749"/>
    </location>
</feature>
<feature type="transmembrane region" description="Helical" evidence="7">
    <location>
        <begin position="467"/>
        <end position="490"/>
    </location>
</feature>
<evidence type="ECO:0000313" key="11">
    <source>
        <dbReference type="RefSeq" id="XP_018027538.2"/>
    </source>
</evidence>
<dbReference type="InterPro" id="IPR053880">
    <property type="entry name" value="GPR180-like_N"/>
</dbReference>
<feature type="compositionally biased region" description="Pro residues" evidence="6">
    <location>
        <begin position="738"/>
        <end position="749"/>
    </location>
</feature>
<dbReference type="GeneID" id="108682809"/>
<dbReference type="OrthoDB" id="205745at2759"/>
<protein>
    <submittedName>
        <fullName evidence="11">Transmembrane protein 145</fullName>
    </submittedName>
</protein>
<feature type="compositionally biased region" description="Polar residues" evidence="6">
    <location>
        <begin position="652"/>
        <end position="671"/>
    </location>
</feature>
<dbReference type="PANTHER" id="PTHR23252">
    <property type="entry name" value="INTIMAL THICKNESS RECEPTOR-RELATED"/>
    <property type="match status" value="1"/>
</dbReference>
<comment type="subcellular location">
    <subcellularLocation>
        <location evidence="1">Membrane</location>
        <topology evidence="1">Multi-pass membrane protein</topology>
    </subcellularLocation>
</comment>
<evidence type="ECO:0000256" key="1">
    <source>
        <dbReference type="ARBA" id="ARBA00004141"/>
    </source>
</evidence>
<evidence type="ECO:0000259" key="8">
    <source>
        <dbReference type="Pfam" id="PF10192"/>
    </source>
</evidence>
<keyword evidence="2 7" id="KW-0812">Transmembrane</keyword>
<keyword evidence="3 7" id="KW-1133">Transmembrane helix</keyword>
<dbReference type="GO" id="GO:0007186">
    <property type="term" value="P:G protein-coupled receptor signaling pathway"/>
    <property type="evidence" value="ECO:0007669"/>
    <property type="project" value="InterPro"/>
</dbReference>
<keyword evidence="5" id="KW-0325">Glycoprotein</keyword>
<feature type="transmembrane region" description="Helical" evidence="7">
    <location>
        <begin position="285"/>
        <end position="304"/>
    </location>
</feature>
<dbReference type="GO" id="GO:0019236">
    <property type="term" value="P:response to pheromone"/>
    <property type="evidence" value="ECO:0007669"/>
    <property type="project" value="InterPro"/>
</dbReference>
<dbReference type="Pfam" id="PF21892">
    <property type="entry name" value="TMEM145_N"/>
    <property type="match status" value="1"/>
</dbReference>
<feature type="transmembrane region" description="Helical" evidence="7">
    <location>
        <begin position="363"/>
        <end position="382"/>
    </location>
</feature>
<proteinExistence type="predicted"/>
<feature type="transmembrane region" description="Helical" evidence="7">
    <location>
        <begin position="434"/>
        <end position="455"/>
    </location>
</feature>
<evidence type="ECO:0000256" key="5">
    <source>
        <dbReference type="ARBA" id="ARBA00023180"/>
    </source>
</evidence>
<feature type="compositionally biased region" description="Basic and acidic residues" evidence="6">
    <location>
        <begin position="595"/>
        <end position="604"/>
    </location>
</feature>
<feature type="domain" description="GPR180/TMEM145 transmembrane" evidence="8">
    <location>
        <begin position="298"/>
        <end position="514"/>
    </location>
</feature>
<evidence type="ECO:0000256" key="3">
    <source>
        <dbReference type="ARBA" id="ARBA00022989"/>
    </source>
</evidence>
<dbReference type="GO" id="GO:0016020">
    <property type="term" value="C:membrane"/>
    <property type="evidence" value="ECO:0007669"/>
    <property type="project" value="UniProtKB-SubCell"/>
</dbReference>
<evidence type="ECO:0000256" key="2">
    <source>
        <dbReference type="ARBA" id="ARBA00022692"/>
    </source>
</evidence>
<feature type="compositionally biased region" description="Basic and acidic residues" evidence="6">
    <location>
        <begin position="676"/>
        <end position="688"/>
    </location>
</feature>
<keyword evidence="4 7" id="KW-0472">Membrane</keyword>
<dbReference type="AlphaFoldDB" id="A0A8B7PMX1"/>
<dbReference type="Proteomes" id="UP000694843">
    <property type="component" value="Unplaced"/>
</dbReference>
<evidence type="ECO:0000259" key="9">
    <source>
        <dbReference type="Pfam" id="PF21892"/>
    </source>
</evidence>
<dbReference type="PANTHER" id="PTHR23252:SF24">
    <property type="entry name" value="TRANSMEMBRANE PROTEIN 145"/>
    <property type="match status" value="1"/>
</dbReference>
<evidence type="ECO:0000256" key="4">
    <source>
        <dbReference type="ARBA" id="ARBA00023136"/>
    </source>
</evidence>
<keyword evidence="10" id="KW-1185">Reference proteome</keyword>
<dbReference type="KEGG" id="hazt:108682809"/>